<dbReference type="AlphaFoldDB" id="A0A136LXJ6"/>
<organism evidence="2 3">
    <name type="scientific">candidate division WS6 bacterium OLB20</name>
    <dbReference type="NCBI Taxonomy" id="1617426"/>
    <lineage>
        <taxon>Bacteria</taxon>
        <taxon>Candidatus Dojkabacteria</taxon>
    </lineage>
</organism>
<keyword evidence="1" id="KW-0812">Transmembrane</keyword>
<keyword evidence="1" id="KW-0472">Membrane</keyword>
<sequence length="142" mass="15138">MFKHNLMTWIQSLKLNYIINKLFALGVVTVLTLATVMVLLYQSTSVTPKVLGTSNMQWPLNGLRVDNATASVYTSGANTAQYGPAGRHGVADNAGGAFFAFETGGNVIVQRIDSSGAKVWVQVVSQSARALSAALFTTDQVV</sequence>
<reference evidence="2 3" key="1">
    <citation type="submission" date="2015-02" db="EMBL/GenBank/DDBJ databases">
        <title>Improved understanding of the partial-nitritation anammox process through 23 genomes representing the majority of the microbial community.</title>
        <authorList>
            <person name="Speth D.R."/>
            <person name="In T Zandt M."/>
            <person name="Guerrero Cruz S."/>
            <person name="Jetten M.S."/>
            <person name="Dutilh B.E."/>
        </authorList>
    </citation>
    <scope>NUCLEOTIDE SEQUENCE [LARGE SCALE GENOMIC DNA]</scope>
    <source>
        <strain evidence="2">OLB20</strain>
    </source>
</reference>
<gene>
    <name evidence="2" type="ORF">TR69_WS6001000371</name>
</gene>
<dbReference type="Proteomes" id="UP000070457">
    <property type="component" value="Unassembled WGS sequence"/>
</dbReference>
<evidence type="ECO:0000256" key="1">
    <source>
        <dbReference type="SAM" id="Phobius"/>
    </source>
</evidence>
<evidence type="ECO:0000313" key="3">
    <source>
        <dbReference type="Proteomes" id="UP000070457"/>
    </source>
</evidence>
<proteinExistence type="predicted"/>
<accession>A0A136LXJ6</accession>
<name>A0A136LXJ6_9BACT</name>
<dbReference type="EMBL" id="JYNZ01000003">
    <property type="protein sequence ID" value="KXK26369.1"/>
    <property type="molecule type" value="Genomic_DNA"/>
</dbReference>
<protein>
    <submittedName>
        <fullName evidence="2">Uncharacterized protein</fullName>
    </submittedName>
</protein>
<keyword evidence="1" id="KW-1133">Transmembrane helix</keyword>
<evidence type="ECO:0000313" key="2">
    <source>
        <dbReference type="EMBL" id="KXK26369.1"/>
    </source>
</evidence>
<dbReference type="STRING" id="1617426.TR69_WS6001000371"/>
<comment type="caution">
    <text evidence="2">The sequence shown here is derived from an EMBL/GenBank/DDBJ whole genome shotgun (WGS) entry which is preliminary data.</text>
</comment>
<feature type="transmembrane region" description="Helical" evidence="1">
    <location>
        <begin position="21"/>
        <end position="41"/>
    </location>
</feature>